<proteinExistence type="predicted"/>
<gene>
    <name evidence="1" type="ORF">A3B21_01090</name>
</gene>
<evidence type="ECO:0000313" key="1">
    <source>
        <dbReference type="EMBL" id="OGL79985.1"/>
    </source>
</evidence>
<dbReference type="Proteomes" id="UP000176897">
    <property type="component" value="Unassembled WGS sequence"/>
</dbReference>
<protein>
    <submittedName>
        <fullName evidence="1">Uncharacterized protein</fullName>
    </submittedName>
</protein>
<dbReference type="STRING" id="1802401.A3B21_01090"/>
<dbReference type="EMBL" id="MGEJ01000019">
    <property type="protein sequence ID" value="OGL79985.1"/>
    <property type="molecule type" value="Genomic_DNA"/>
</dbReference>
<comment type="caution">
    <text evidence="1">The sequence shown here is derived from an EMBL/GenBank/DDBJ whole genome shotgun (WGS) entry which is preliminary data.</text>
</comment>
<evidence type="ECO:0000313" key="2">
    <source>
        <dbReference type="Proteomes" id="UP000176897"/>
    </source>
</evidence>
<name>A0A1F7UP09_9BACT</name>
<sequence>MFYYQHKEKKRKTIIRPQIFKMCAVVVAVVLLGFGCNNRKGDVEVVIPSCEDTNHTPAEIQEATQKAMKRMESEGYKVTPALWEDEKGWAKVMNYTVEILKCDPNKPSTKPAGVRR</sequence>
<dbReference type="AlphaFoldDB" id="A0A1F7UP09"/>
<reference evidence="1 2" key="1">
    <citation type="journal article" date="2016" name="Nat. Commun.">
        <title>Thousands of microbial genomes shed light on interconnected biogeochemical processes in an aquifer system.</title>
        <authorList>
            <person name="Anantharaman K."/>
            <person name="Brown C.T."/>
            <person name="Hug L.A."/>
            <person name="Sharon I."/>
            <person name="Castelle C.J."/>
            <person name="Probst A.J."/>
            <person name="Thomas B.C."/>
            <person name="Singh A."/>
            <person name="Wilkins M.J."/>
            <person name="Karaoz U."/>
            <person name="Brodie E.L."/>
            <person name="Williams K.H."/>
            <person name="Hubbard S.S."/>
            <person name="Banfield J.F."/>
        </authorList>
    </citation>
    <scope>NUCLEOTIDE SEQUENCE [LARGE SCALE GENOMIC DNA]</scope>
</reference>
<accession>A0A1F7UP09</accession>
<organism evidence="1 2">
    <name type="scientific">Candidatus Uhrbacteria bacterium RIFCSPLOWO2_01_FULL_47_24</name>
    <dbReference type="NCBI Taxonomy" id="1802401"/>
    <lineage>
        <taxon>Bacteria</taxon>
        <taxon>Candidatus Uhriibacteriota</taxon>
    </lineage>
</organism>